<dbReference type="EMBL" id="CP014688">
    <property type="protein sequence ID" value="AQT06250.1"/>
    <property type="molecule type" value="Genomic_DNA"/>
</dbReference>
<accession>A0A1U9LIY4</accession>
<dbReference type="RefSeq" id="WP_077931884.1">
    <property type="nucleotide sequence ID" value="NZ_CP014688.1"/>
</dbReference>
<gene>
    <name evidence="1" type="ORF">A0U91_14580</name>
</gene>
<dbReference type="KEGG" id="aper:A0U91_14580"/>
<keyword evidence="1" id="KW-0614">Plasmid</keyword>
<proteinExistence type="predicted"/>
<dbReference type="AlphaFoldDB" id="A0A1U9LIY4"/>
<name>A0A1U9LIY4_9PROT</name>
<geneLocation type="plasmid" evidence="2">
    <name>pac1084_1</name>
</geneLocation>
<protein>
    <submittedName>
        <fullName evidence="1">Uncharacterized protein</fullName>
    </submittedName>
</protein>
<evidence type="ECO:0000313" key="1">
    <source>
        <dbReference type="EMBL" id="AQT06250.1"/>
    </source>
</evidence>
<dbReference type="Proteomes" id="UP000189055">
    <property type="component" value="Plasmid pAC1084_1"/>
</dbReference>
<reference evidence="1 2" key="1">
    <citation type="submission" date="2016-03" db="EMBL/GenBank/DDBJ databases">
        <title>Acetic acid bacteria sequencing.</title>
        <authorList>
            <person name="Brandt J."/>
            <person name="Jakob F."/>
            <person name="Vogel R.F."/>
        </authorList>
    </citation>
    <scope>NUCLEOTIDE SEQUENCE [LARGE SCALE GENOMIC DNA]</scope>
    <source>
        <strain evidence="1 2">TMW2.1084</strain>
        <plasmid evidence="2">pac1084_1</plasmid>
    </source>
</reference>
<organism evidence="1 2">
    <name type="scientific">Acetobacter persici</name>
    <dbReference type="NCBI Taxonomy" id="1076596"/>
    <lineage>
        <taxon>Bacteria</taxon>
        <taxon>Pseudomonadati</taxon>
        <taxon>Pseudomonadota</taxon>
        <taxon>Alphaproteobacteria</taxon>
        <taxon>Acetobacterales</taxon>
        <taxon>Acetobacteraceae</taxon>
        <taxon>Acetobacter</taxon>
    </lineage>
</organism>
<sequence length="281" mass="31751">MSEHTTLDTASPDRVVECVDMYVPHFPKVDAIFKRAGSLSGNVDIGLLRCGLIAGDHAHEETTDAEAYEREIRQKSHARLSEPAFQGSFLGQTDLQGLALKSPFYYTLNILEVGEEVNRSFGYGLIADQCRRNLKILKREAMALDGIPSEFWGTIPEVYEKQSAELAIERHKARAEKEKRKKLLTKEVLAKDPQALILDRDFVRFDTFSGPDLNMGIFWYATQMAYGRTQIAPIDWNLGLVQDKFERSVKEAISTFKATGLRDSECHVPLMTRLAYRFGLG</sequence>
<evidence type="ECO:0000313" key="2">
    <source>
        <dbReference type="Proteomes" id="UP000189055"/>
    </source>
</evidence>